<dbReference type="Gene3D" id="3.10.490.10">
    <property type="entry name" value="Gamma-glutamyl cyclotransferase-like"/>
    <property type="match status" value="1"/>
</dbReference>
<dbReference type="Proteomes" id="UP001303889">
    <property type="component" value="Unassembled WGS sequence"/>
</dbReference>
<dbReference type="InterPro" id="IPR017939">
    <property type="entry name" value="G-Glutamylcylcotransferase"/>
</dbReference>
<keyword evidence="6" id="KW-1133">Transmembrane helix</keyword>
<dbReference type="GO" id="GO:0003839">
    <property type="term" value="F:gamma-glutamylcyclotransferase activity"/>
    <property type="evidence" value="ECO:0007669"/>
    <property type="project" value="UniProtKB-EC"/>
</dbReference>
<reference evidence="7" key="1">
    <citation type="journal article" date="2023" name="Mol. Phylogenet. Evol.">
        <title>Genome-scale phylogeny and comparative genomics of the fungal order Sordariales.</title>
        <authorList>
            <person name="Hensen N."/>
            <person name="Bonometti L."/>
            <person name="Westerberg I."/>
            <person name="Brannstrom I.O."/>
            <person name="Guillou S."/>
            <person name="Cros-Aarteil S."/>
            <person name="Calhoun S."/>
            <person name="Haridas S."/>
            <person name="Kuo A."/>
            <person name="Mondo S."/>
            <person name="Pangilinan J."/>
            <person name="Riley R."/>
            <person name="LaButti K."/>
            <person name="Andreopoulos B."/>
            <person name="Lipzen A."/>
            <person name="Chen C."/>
            <person name="Yan M."/>
            <person name="Daum C."/>
            <person name="Ng V."/>
            <person name="Clum A."/>
            <person name="Steindorff A."/>
            <person name="Ohm R.A."/>
            <person name="Martin F."/>
            <person name="Silar P."/>
            <person name="Natvig D.O."/>
            <person name="Lalanne C."/>
            <person name="Gautier V."/>
            <person name="Ament-Velasquez S.L."/>
            <person name="Kruys A."/>
            <person name="Hutchinson M.I."/>
            <person name="Powell A.J."/>
            <person name="Barry K."/>
            <person name="Miller A.N."/>
            <person name="Grigoriev I.V."/>
            <person name="Debuchy R."/>
            <person name="Gladieux P."/>
            <person name="Hiltunen Thoren M."/>
            <person name="Johannesson H."/>
        </authorList>
    </citation>
    <scope>NUCLEOTIDE SEQUENCE</scope>
    <source>
        <strain evidence="7">CBS 103.79</strain>
    </source>
</reference>
<evidence type="ECO:0000256" key="1">
    <source>
        <dbReference type="ARBA" id="ARBA00012346"/>
    </source>
</evidence>
<feature type="region of interest" description="Disordered" evidence="5">
    <location>
        <begin position="1"/>
        <end position="33"/>
    </location>
</feature>
<evidence type="ECO:0000256" key="6">
    <source>
        <dbReference type="SAM" id="Phobius"/>
    </source>
</evidence>
<feature type="compositionally biased region" description="Pro residues" evidence="5">
    <location>
        <begin position="162"/>
        <end position="186"/>
    </location>
</feature>
<evidence type="ECO:0000256" key="2">
    <source>
        <dbReference type="ARBA" id="ARBA00023239"/>
    </source>
</evidence>
<sequence length="463" mass="49925">MRSVKTPAPLGPTASQPASPVRPKTGAKKDEDDTAVWSLKHIQVLWSWAARPARAPYPAISSIPPTSAERLSEPDVSPSLFPSEPILANSFHQDAPAKPKTVLYLAYGSNMCAETFLGMRGIRPLSQVNVSAPSLDLTFDLPGIPYREPCFANTALRKIPGAKPPFDPPKFPPGVPDRPAIEPPFPQASDEPEDEPTPTTPRAGPTWTKGLYGIVYEVTAEDYAKILATEGGGASYHDILVPCLVLPPSIRVPEQPSLPPPPRPFLAHTLFAPRLPDLPDPSPPTAGDGGGDDPTPEPAPKLPGWLASLLRPVRRPSASYAQPSARYLKLLRDGAREHDLPADYQAHLARLAPYTATTRRQKLGQVLFLGFWAPLVILMMVTGRVFADERGRSPGWVVAGSTVLFNLVWRSYDGVGRGVFGDGERTIEGSAGAQKRRGSFASGLRGVGEVGDEEKRALMDGYQ</sequence>
<comment type="caution">
    <text evidence="7">The sequence shown here is derived from an EMBL/GenBank/DDBJ whole genome shotgun (WGS) entry which is preliminary data.</text>
</comment>
<keyword evidence="6" id="KW-0472">Membrane</keyword>
<evidence type="ECO:0000256" key="3">
    <source>
        <dbReference type="PIRSR" id="PIRSR617939-1"/>
    </source>
</evidence>
<reference evidence="7" key="2">
    <citation type="submission" date="2023-05" db="EMBL/GenBank/DDBJ databases">
        <authorList>
            <consortium name="Lawrence Berkeley National Laboratory"/>
            <person name="Steindorff A."/>
            <person name="Hensen N."/>
            <person name="Bonometti L."/>
            <person name="Westerberg I."/>
            <person name="Brannstrom I.O."/>
            <person name="Guillou S."/>
            <person name="Cros-Aarteil S."/>
            <person name="Calhoun S."/>
            <person name="Haridas S."/>
            <person name="Kuo A."/>
            <person name="Mondo S."/>
            <person name="Pangilinan J."/>
            <person name="Riley R."/>
            <person name="Labutti K."/>
            <person name="Andreopoulos B."/>
            <person name="Lipzen A."/>
            <person name="Chen C."/>
            <person name="Yanf M."/>
            <person name="Daum C."/>
            <person name="Ng V."/>
            <person name="Clum A."/>
            <person name="Ohm R."/>
            <person name="Martin F."/>
            <person name="Silar P."/>
            <person name="Natvig D."/>
            <person name="Lalanne C."/>
            <person name="Gautier V."/>
            <person name="Ament-Velasquez S.L."/>
            <person name="Kruys A."/>
            <person name="Hutchinson M.I."/>
            <person name="Powell A.J."/>
            <person name="Barry K."/>
            <person name="Miller A.N."/>
            <person name="Grigoriev I.V."/>
            <person name="Debuchy R."/>
            <person name="Gladieux P."/>
            <person name="Thoren M.H."/>
            <person name="Johannesson H."/>
        </authorList>
    </citation>
    <scope>NUCLEOTIDE SEQUENCE</scope>
    <source>
        <strain evidence="7">CBS 103.79</strain>
    </source>
</reference>
<dbReference type="PANTHER" id="PTHR12935:SF0">
    <property type="entry name" value="GAMMA-GLUTAMYLCYCLOTRANSFERASE"/>
    <property type="match status" value="1"/>
</dbReference>
<feature type="region of interest" description="Disordered" evidence="5">
    <location>
        <begin position="161"/>
        <end position="206"/>
    </location>
</feature>
<evidence type="ECO:0000313" key="8">
    <source>
        <dbReference type="Proteomes" id="UP001303889"/>
    </source>
</evidence>
<dbReference type="AlphaFoldDB" id="A0AAN6RVQ0"/>
<evidence type="ECO:0000256" key="5">
    <source>
        <dbReference type="SAM" id="MobiDB-lite"/>
    </source>
</evidence>
<keyword evidence="6" id="KW-0812">Transmembrane</keyword>
<feature type="binding site" evidence="4">
    <location>
        <position position="327"/>
    </location>
    <ligand>
        <name>substrate</name>
    </ligand>
</feature>
<proteinExistence type="predicted"/>
<dbReference type="EMBL" id="MU855394">
    <property type="protein sequence ID" value="KAK3904519.1"/>
    <property type="molecule type" value="Genomic_DNA"/>
</dbReference>
<dbReference type="PANTHER" id="PTHR12935">
    <property type="entry name" value="GAMMA-GLUTAMYLCYCLOTRANSFERASE"/>
    <property type="match status" value="1"/>
</dbReference>
<feature type="transmembrane region" description="Helical" evidence="6">
    <location>
        <begin position="366"/>
        <end position="387"/>
    </location>
</feature>
<evidence type="ECO:0000256" key="4">
    <source>
        <dbReference type="PIRSR" id="PIRSR617939-2"/>
    </source>
</evidence>
<feature type="binding site" evidence="4">
    <location>
        <begin position="104"/>
        <end position="109"/>
    </location>
    <ligand>
        <name>substrate</name>
    </ligand>
</feature>
<dbReference type="EC" id="4.3.2.9" evidence="1"/>
<name>A0AAN6RVQ0_9PEZI</name>
<feature type="region of interest" description="Disordered" evidence="5">
    <location>
        <begin position="266"/>
        <end position="301"/>
    </location>
</feature>
<accession>A0AAN6RVQ0</accession>
<organism evidence="7 8">
    <name type="scientific">Staphylotrichum tortipilum</name>
    <dbReference type="NCBI Taxonomy" id="2831512"/>
    <lineage>
        <taxon>Eukaryota</taxon>
        <taxon>Fungi</taxon>
        <taxon>Dikarya</taxon>
        <taxon>Ascomycota</taxon>
        <taxon>Pezizomycotina</taxon>
        <taxon>Sordariomycetes</taxon>
        <taxon>Sordariomycetidae</taxon>
        <taxon>Sordariales</taxon>
        <taxon>Chaetomiaceae</taxon>
        <taxon>Staphylotrichum</taxon>
    </lineage>
</organism>
<protein>
    <recommendedName>
        <fullName evidence="1">gamma-glutamylcyclotransferase</fullName>
        <ecNumber evidence="1">4.3.2.9</ecNumber>
    </recommendedName>
</protein>
<keyword evidence="8" id="KW-1185">Reference proteome</keyword>
<feature type="active site" description="Proton acceptor" evidence="3">
    <location>
        <position position="230"/>
    </location>
</feature>
<keyword evidence="2" id="KW-0456">Lyase</keyword>
<evidence type="ECO:0000313" key="7">
    <source>
        <dbReference type="EMBL" id="KAK3904519.1"/>
    </source>
</evidence>
<gene>
    <name evidence="7" type="ORF">C8A05DRAFT_42420</name>
</gene>